<gene>
    <name evidence="2" type="ORF">Slati_1758900</name>
</gene>
<evidence type="ECO:0000259" key="1">
    <source>
        <dbReference type="Pfam" id="PF00078"/>
    </source>
</evidence>
<name>A0AAW2X216_9LAMI</name>
<dbReference type="InterPro" id="IPR000477">
    <property type="entry name" value="RT_dom"/>
</dbReference>
<dbReference type="Pfam" id="PF00078">
    <property type="entry name" value="RVT_1"/>
    <property type="match status" value="1"/>
</dbReference>
<dbReference type="PANTHER" id="PTHR33116:SF86">
    <property type="entry name" value="REVERSE TRANSCRIPTASE DOMAIN-CONTAINING PROTEIN"/>
    <property type="match status" value="1"/>
</dbReference>
<dbReference type="AlphaFoldDB" id="A0AAW2X216"/>
<protein>
    <recommendedName>
        <fullName evidence="1">Reverse transcriptase domain-containing protein</fullName>
    </recommendedName>
</protein>
<feature type="domain" description="Reverse transcriptase" evidence="1">
    <location>
        <begin position="35"/>
        <end position="113"/>
    </location>
</feature>
<accession>A0AAW2X216</accession>
<reference evidence="2" key="1">
    <citation type="submission" date="2020-06" db="EMBL/GenBank/DDBJ databases">
        <authorList>
            <person name="Li T."/>
            <person name="Hu X."/>
            <person name="Zhang T."/>
            <person name="Song X."/>
            <person name="Zhang H."/>
            <person name="Dai N."/>
            <person name="Sheng W."/>
            <person name="Hou X."/>
            <person name="Wei L."/>
        </authorList>
    </citation>
    <scope>NUCLEOTIDE SEQUENCE</scope>
    <source>
        <strain evidence="2">KEN1</strain>
        <tissue evidence="2">Leaf</tissue>
    </source>
</reference>
<comment type="caution">
    <text evidence="2">The sequence shown here is derived from an EMBL/GenBank/DDBJ whole genome shotgun (WGS) entry which is preliminary data.</text>
</comment>
<evidence type="ECO:0000313" key="2">
    <source>
        <dbReference type="EMBL" id="KAL0446310.1"/>
    </source>
</evidence>
<organism evidence="2">
    <name type="scientific">Sesamum latifolium</name>
    <dbReference type="NCBI Taxonomy" id="2727402"/>
    <lineage>
        <taxon>Eukaryota</taxon>
        <taxon>Viridiplantae</taxon>
        <taxon>Streptophyta</taxon>
        <taxon>Embryophyta</taxon>
        <taxon>Tracheophyta</taxon>
        <taxon>Spermatophyta</taxon>
        <taxon>Magnoliopsida</taxon>
        <taxon>eudicotyledons</taxon>
        <taxon>Gunneridae</taxon>
        <taxon>Pentapetalae</taxon>
        <taxon>asterids</taxon>
        <taxon>lamiids</taxon>
        <taxon>Lamiales</taxon>
        <taxon>Pedaliaceae</taxon>
        <taxon>Sesamum</taxon>
    </lineage>
</organism>
<dbReference type="PANTHER" id="PTHR33116">
    <property type="entry name" value="REVERSE TRANSCRIPTASE ZINC-BINDING DOMAIN-CONTAINING PROTEIN-RELATED-RELATED"/>
    <property type="match status" value="1"/>
</dbReference>
<proteinExistence type="predicted"/>
<reference evidence="2" key="2">
    <citation type="journal article" date="2024" name="Plant">
        <title>Genomic evolution and insights into agronomic trait innovations of Sesamum species.</title>
        <authorList>
            <person name="Miao H."/>
            <person name="Wang L."/>
            <person name="Qu L."/>
            <person name="Liu H."/>
            <person name="Sun Y."/>
            <person name="Le M."/>
            <person name="Wang Q."/>
            <person name="Wei S."/>
            <person name="Zheng Y."/>
            <person name="Lin W."/>
            <person name="Duan Y."/>
            <person name="Cao H."/>
            <person name="Xiong S."/>
            <person name="Wang X."/>
            <person name="Wei L."/>
            <person name="Li C."/>
            <person name="Ma Q."/>
            <person name="Ju M."/>
            <person name="Zhao R."/>
            <person name="Li G."/>
            <person name="Mu C."/>
            <person name="Tian Q."/>
            <person name="Mei H."/>
            <person name="Zhang T."/>
            <person name="Gao T."/>
            <person name="Zhang H."/>
        </authorList>
    </citation>
    <scope>NUCLEOTIDE SEQUENCE</scope>
    <source>
        <strain evidence="2">KEN1</strain>
    </source>
</reference>
<dbReference type="EMBL" id="JACGWN010000006">
    <property type="protein sequence ID" value="KAL0446310.1"/>
    <property type="molecule type" value="Genomic_DNA"/>
</dbReference>
<sequence>MVNNLDSYTRNEVSVKETRYPHISFYYVQRLFSGMIRKAEEEGRIRGVAVSRSAPTISHLLFADDTLIFCEASPKALSCIRDILLSFEKASGLKINTQKSTMVFSRNMEEARSIELANILGVTVVPKHEKHLGLPTIAQHSKKELFQGIEDRIWSKLHGWATKKLSQAGRVVLMKTVLQTISIYAMSCFRLPDCWKQ</sequence>